<dbReference type="Pfam" id="PF13456">
    <property type="entry name" value="RVT_3"/>
    <property type="match status" value="1"/>
</dbReference>
<dbReference type="InterPro" id="IPR036397">
    <property type="entry name" value="RNaseH_sf"/>
</dbReference>
<reference evidence="3" key="2">
    <citation type="journal article" date="2023" name="Microbiol Resour">
        <title>Decontamination and Annotation of the Draft Genome Sequence of the Oomycete Lagenidium giganteum ARSEF 373.</title>
        <authorList>
            <person name="Morgan W.R."/>
            <person name="Tartar A."/>
        </authorList>
    </citation>
    <scope>NUCLEOTIDE SEQUENCE</scope>
    <source>
        <strain evidence="3">ARSEF 373</strain>
    </source>
</reference>
<feature type="domain" description="RNase H type-1" evidence="2">
    <location>
        <begin position="12"/>
        <end position="110"/>
    </location>
</feature>
<sequence>MVLVAVTPTAVRLLWLLTVRLGDTTNNAAEFQGLVQGLSQCRRQEIHRLTVVGVSKLILHFLQCGRRPKKPELLAHYKVALHMRAAPEDCAWVHHRRIHNRMTDAAANWALDNNKTRAFHSVADTSATIRQHLNNDVSCSN</sequence>
<keyword evidence="1" id="KW-0732">Signal</keyword>
<evidence type="ECO:0000313" key="4">
    <source>
        <dbReference type="Proteomes" id="UP001146120"/>
    </source>
</evidence>
<comment type="caution">
    <text evidence="3">The sequence shown here is derived from an EMBL/GenBank/DDBJ whole genome shotgun (WGS) entry which is preliminary data.</text>
</comment>
<accession>A0AAV2YU51</accession>
<evidence type="ECO:0000256" key="1">
    <source>
        <dbReference type="SAM" id="SignalP"/>
    </source>
</evidence>
<dbReference type="GO" id="GO:0003676">
    <property type="term" value="F:nucleic acid binding"/>
    <property type="evidence" value="ECO:0007669"/>
    <property type="project" value="InterPro"/>
</dbReference>
<name>A0AAV2YU51_9STRA</name>
<reference evidence="3" key="1">
    <citation type="submission" date="2022-11" db="EMBL/GenBank/DDBJ databases">
        <authorList>
            <person name="Morgan W.R."/>
            <person name="Tartar A."/>
        </authorList>
    </citation>
    <scope>NUCLEOTIDE SEQUENCE</scope>
    <source>
        <strain evidence="3">ARSEF 373</strain>
    </source>
</reference>
<dbReference type="InterPro" id="IPR002156">
    <property type="entry name" value="RNaseH_domain"/>
</dbReference>
<dbReference type="AlphaFoldDB" id="A0AAV2YU51"/>
<dbReference type="Proteomes" id="UP001146120">
    <property type="component" value="Unassembled WGS sequence"/>
</dbReference>
<dbReference type="InterPro" id="IPR012337">
    <property type="entry name" value="RNaseH-like_sf"/>
</dbReference>
<evidence type="ECO:0000313" key="3">
    <source>
        <dbReference type="EMBL" id="DAZ96134.1"/>
    </source>
</evidence>
<proteinExistence type="predicted"/>
<dbReference type="GO" id="GO:0004523">
    <property type="term" value="F:RNA-DNA hybrid ribonuclease activity"/>
    <property type="evidence" value="ECO:0007669"/>
    <property type="project" value="InterPro"/>
</dbReference>
<dbReference type="SUPFAM" id="SSF53098">
    <property type="entry name" value="Ribonuclease H-like"/>
    <property type="match status" value="1"/>
</dbReference>
<organism evidence="3 4">
    <name type="scientific">Lagenidium giganteum</name>
    <dbReference type="NCBI Taxonomy" id="4803"/>
    <lineage>
        <taxon>Eukaryota</taxon>
        <taxon>Sar</taxon>
        <taxon>Stramenopiles</taxon>
        <taxon>Oomycota</taxon>
        <taxon>Peronosporomycetes</taxon>
        <taxon>Pythiales</taxon>
        <taxon>Pythiaceae</taxon>
    </lineage>
</organism>
<dbReference type="Gene3D" id="3.30.420.10">
    <property type="entry name" value="Ribonuclease H-like superfamily/Ribonuclease H"/>
    <property type="match status" value="1"/>
</dbReference>
<dbReference type="EMBL" id="DAKRPA010000177">
    <property type="protein sequence ID" value="DAZ96134.1"/>
    <property type="molecule type" value="Genomic_DNA"/>
</dbReference>
<feature type="chain" id="PRO_5043506273" description="RNase H type-1 domain-containing protein" evidence="1">
    <location>
        <begin position="25"/>
        <end position="141"/>
    </location>
</feature>
<keyword evidence="4" id="KW-1185">Reference proteome</keyword>
<gene>
    <name evidence="3" type="ORF">N0F65_008713</name>
</gene>
<feature type="signal peptide" evidence="1">
    <location>
        <begin position="1"/>
        <end position="24"/>
    </location>
</feature>
<evidence type="ECO:0000259" key="2">
    <source>
        <dbReference type="Pfam" id="PF13456"/>
    </source>
</evidence>
<protein>
    <recommendedName>
        <fullName evidence="2">RNase H type-1 domain-containing protein</fullName>
    </recommendedName>
</protein>